<reference evidence="1" key="1">
    <citation type="submission" date="2015-08" db="UniProtKB">
        <authorList>
            <consortium name="WormBaseParasite"/>
        </authorList>
    </citation>
    <scope>IDENTIFICATION</scope>
</reference>
<proteinExistence type="predicted"/>
<sequence length="72" mass="8575">MEKFDLLESNKTSGYQKLFNFAKSKLINNLCIKFVDEFIFKNKMYINKISQLNENLKELLYAEVKKKLFSIS</sequence>
<protein>
    <submittedName>
        <fullName evidence="1">Uncharacterized protein</fullName>
    </submittedName>
</protein>
<organism evidence="1">
    <name type="scientific">Strongyloides stercoralis</name>
    <name type="common">Threadworm</name>
    <dbReference type="NCBI Taxonomy" id="6248"/>
    <lineage>
        <taxon>Eukaryota</taxon>
        <taxon>Metazoa</taxon>
        <taxon>Ecdysozoa</taxon>
        <taxon>Nematoda</taxon>
        <taxon>Chromadorea</taxon>
        <taxon>Rhabditida</taxon>
        <taxon>Tylenchina</taxon>
        <taxon>Panagrolaimomorpha</taxon>
        <taxon>Strongyloidoidea</taxon>
        <taxon>Strongyloididae</taxon>
        <taxon>Strongyloides</taxon>
    </lineage>
</organism>
<dbReference type="WBParaSite" id="SSTP_0001077100.1">
    <property type="protein sequence ID" value="SSTP_0001077100.1"/>
    <property type="gene ID" value="SSTP_0001077100"/>
</dbReference>
<accession>A0A0K0EMT2</accession>
<evidence type="ECO:0000313" key="1">
    <source>
        <dbReference type="WBParaSite" id="SSTP_0001077100.1"/>
    </source>
</evidence>
<dbReference type="AlphaFoldDB" id="A0A0K0EMT2"/>
<name>A0A0K0EMT2_STRER</name>